<sequence length="196" mass="21346">MDLPELSNQPTRYPPSCASLSIPLLHFLHKTLPAPPSLILSIGSGPGLLEALFLQHFPSRSSSFFGVEVSVPEGKPPVNRFLPEQNALTVNGTWAVLSEEDTEELNDAEPAKGLLFVYPRQPGLIKEYLHKAATEVEVVVWIGPRCDEGVFKGVLEAWGDRDHEGGGQGGQMAVEEGEMVAVYRRKGRQGDMNLGS</sequence>
<dbReference type="AlphaFoldDB" id="A0AAN6WV85"/>
<accession>A0AAN6WV85</accession>
<evidence type="ECO:0000313" key="1">
    <source>
        <dbReference type="EMBL" id="KAK4188263.1"/>
    </source>
</evidence>
<gene>
    <name evidence="1" type="ORF">QBC35DRAFT_473718</name>
</gene>
<proteinExistence type="predicted"/>
<dbReference type="EMBL" id="MU864390">
    <property type="protein sequence ID" value="KAK4188263.1"/>
    <property type="molecule type" value="Genomic_DNA"/>
</dbReference>
<name>A0AAN6WV85_9PEZI</name>
<comment type="caution">
    <text evidence="1">The sequence shown here is derived from an EMBL/GenBank/DDBJ whole genome shotgun (WGS) entry which is preliminary data.</text>
</comment>
<reference evidence="1" key="2">
    <citation type="submission" date="2023-05" db="EMBL/GenBank/DDBJ databases">
        <authorList>
            <consortium name="Lawrence Berkeley National Laboratory"/>
            <person name="Steindorff A."/>
            <person name="Hensen N."/>
            <person name="Bonometti L."/>
            <person name="Westerberg I."/>
            <person name="Brannstrom I.O."/>
            <person name="Guillou S."/>
            <person name="Cros-Aarteil S."/>
            <person name="Calhoun S."/>
            <person name="Haridas S."/>
            <person name="Kuo A."/>
            <person name="Mondo S."/>
            <person name="Pangilinan J."/>
            <person name="Riley R."/>
            <person name="Labutti K."/>
            <person name="Andreopoulos B."/>
            <person name="Lipzen A."/>
            <person name="Chen C."/>
            <person name="Yanf M."/>
            <person name="Daum C."/>
            <person name="Ng V."/>
            <person name="Clum A."/>
            <person name="Ohm R."/>
            <person name="Martin F."/>
            <person name="Silar P."/>
            <person name="Natvig D."/>
            <person name="Lalanne C."/>
            <person name="Gautier V."/>
            <person name="Ament-Velasquez S.L."/>
            <person name="Kruys A."/>
            <person name="Hutchinson M.I."/>
            <person name="Powell A.J."/>
            <person name="Barry K."/>
            <person name="Miller A.N."/>
            <person name="Grigoriev I.V."/>
            <person name="Debuchy R."/>
            <person name="Gladieux P."/>
            <person name="Thoren M.H."/>
            <person name="Johannesson H."/>
        </authorList>
    </citation>
    <scope>NUCLEOTIDE SEQUENCE</scope>
    <source>
        <strain evidence="1">PSN309</strain>
    </source>
</reference>
<organism evidence="1 2">
    <name type="scientific">Podospora australis</name>
    <dbReference type="NCBI Taxonomy" id="1536484"/>
    <lineage>
        <taxon>Eukaryota</taxon>
        <taxon>Fungi</taxon>
        <taxon>Dikarya</taxon>
        <taxon>Ascomycota</taxon>
        <taxon>Pezizomycotina</taxon>
        <taxon>Sordariomycetes</taxon>
        <taxon>Sordariomycetidae</taxon>
        <taxon>Sordariales</taxon>
        <taxon>Podosporaceae</taxon>
        <taxon>Podospora</taxon>
    </lineage>
</organism>
<protein>
    <submittedName>
        <fullName evidence="1">Uncharacterized protein</fullName>
    </submittedName>
</protein>
<reference evidence="1" key="1">
    <citation type="journal article" date="2023" name="Mol. Phylogenet. Evol.">
        <title>Genome-scale phylogeny and comparative genomics of the fungal order Sordariales.</title>
        <authorList>
            <person name="Hensen N."/>
            <person name="Bonometti L."/>
            <person name="Westerberg I."/>
            <person name="Brannstrom I.O."/>
            <person name="Guillou S."/>
            <person name="Cros-Aarteil S."/>
            <person name="Calhoun S."/>
            <person name="Haridas S."/>
            <person name="Kuo A."/>
            <person name="Mondo S."/>
            <person name="Pangilinan J."/>
            <person name="Riley R."/>
            <person name="LaButti K."/>
            <person name="Andreopoulos B."/>
            <person name="Lipzen A."/>
            <person name="Chen C."/>
            <person name="Yan M."/>
            <person name="Daum C."/>
            <person name="Ng V."/>
            <person name="Clum A."/>
            <person name="Steindorff A."/>
            <person name="Ohm R.A."/>
            <person name="Martin F."/>
            <person name="Silar P."/>
            <person name="Natvig D.O."/>
            <person name="Lalanne C."/>
            <person name="Gautier V."/>
            <person name="Ament-Velasquez S.L."/>
            <person name="Kruys A."/>
            <person name="Hutchinson M.I."/>
            <person name="Powell A.J."/>
            <person name="Barry K."/>
            <person name="Miller A.N."/>
            <person name="Grigoriev I.V."/>
            <person name="Debuchy R."/>
            <person name="Gladieux P."/>
            <person name="Hiltunen Thoren M."/>
            <person name="Johannesson H."/>
        </authorList>
    </citation>
    <scope>NUCLEOTIDE SEQUENCE</scope>
    <source>
        <strain evidence="1">PSN309</strain>
    </source>
</reference>
<dbReference type="Proteomes" id="UP001302126">
    <property type="component" value="Unassembled WGS sequence"/>
</dbReference>
<evidence type="ECO:0000313" key="2">
    <source>
        <dbReference type="Proteomes" id="UP001302126"/>
    </source>
</evidence>
<keyword evidence="2" id="KW-1185">Reference proteome</keyword>